<dbReference type="InterPro" id="IPR013221">
    <property type="entry name" value="Mur_ligase_cen"/>
</dbReference>
<comment type="function">
    <text evidence="10 11">Involved in cell wall formation. Catalyzes the final step in the synthesis of UDP-N-acetylmuramoyl-pentapeptide, the precursor of murein.</text>
</comment>
<evidence type="ECO:0000259" key="12">
    <source>
        <dbReference type="Pfam" id="PF01225"/>
    </source>
</evidence>
<comment type="catalytic activity">
    <reaction evidence="10 11">
        <text>D-alanyl-D-alanine + UDP-N-acetyl-alpha-D-muramoyl-L-alanyl-gamma-D-glutamyl-meso-2,6-diaminopimelate + ATP = UDP-N-acetyl-alpha-D-muramoyl-L-alanyl-gamma-D-glutamyl-meso-2,6-diaminopimeloyl-D-alanyl-D-alanine + ADP + phosphate + H(+)</text>
        <dbReference type="Rhea" id="RHEA:28374"/>
        <dbReference type="ChEBI" id="CHEBI:15378"/>
        <dbReference type="ChEBI" id="CHEBI:30616"/>
        <dbReference type="ChEBI" id="CHEBI:43474"/>
        <dbReference type="ChEBI" id="CHEBI:57822"/>
        <dbReference type="ChEBI" id="CHEBI:61386"/>
        <dbReference type="ChEBI" id="CHEBI:83905"/>
        <dbReference type="ChEBI" id="CHEBI:456216"/>
        <dbReference type="EC" id="6.3.2.10"/>
    </reaction>
</comment>
<dbReference type="GO" id="GO:0008766">
    <property type="term" value="F:UDP-N-acetylmuramoylalanyl-D-glutamyl-2,6-diaminopimelate-D-alanyl-D-alanine ligase activity"/>
    <property type="evidence" value="ECO:0007669"/>
    <property type="project" value="RHEA"/>
</dbReference>
<keyword evidence="3 10" id="KW-0132">Cell division</keyword>
<dbReference type="Gene3D" id="3.40.1390.10">
    <property type="entry name" value="MurE/MurF, N-terminal domain"/>
    <property type="match status" value="1"/>
</dbReference>
<dbReference type="GO" id="GO:0005524">
    <property type="term" value="F:ATP binding"/>
    <property type="evidence" value="ECO:0007669"/>
    <property type="project" value="UniProtKB-UniRule"/>
</dbReference>
<feature type="domain" description="Mur ligase N-terminal catalytic" evidence="12">
    <location>
        <begin position="16"/>
        <end position="84"/>
    </location>
</feature>
<dbReference type="HAMAP" id="MF_02019">
    <property type="entry name" value="MurF"/>
    <property type="match status" value="1"/>
</dbReference>
<dbReference type="InterPro" id="IPR004101">
    <property type="entry name" value="Mur_ligase_C"/>
</dbReference>
<keyword evidence="2 10" id="KW-0436">Ligase</keyword>
<dbReference type="InterPro" id="IPR036565">
    <property type="entry name" value="Mur-like_cat_sf"/>
</dbReference>
<evidence type="ECO:0000256" key="5">
    <source>
        <dbReference type="ARBA" id="ARBA00022840"/>
    </source>
</evidence>
<evidence type="ECO:0000313" key="16">
    <source>
        <dbReference type="Proteomes" id="UP000287701"/>
    </source>
</evidence>
<dbReference type="InterPro" id="IPR036615">
    <property type="entry name" value="Mur_ligase_C_dom_sf"/>
</dbReference>
<gene>
    <name evidence="10" type="primary">murF</name>
    <name evidence="15" type="ORF">EQP59_08005</name>
</gene>
<evidence type="ECO:0000256" key="6">
    <source>
        <dbReference type="ARBA" id="ARBA00022960"/>
    </source>
</evidence>
<dbReference type="Pfam" id="PF08245">
    <property type="entry name" value="Mur_ligase_M"/>
    <property type="match status" value="1"/>
</dbReference>
<feature type="domain" description="Mur ligase central" evidence="14">
    <location>
        <begin position="97"/>
        <end position="275"/>
    </location>
</feature>
<comment type="subcellular location">
    <subcellularLocation>
        <location evidence="10 11">Cytoplasm</location>
    </subcellularLocation>
</comment>
<dbReference type="Gene3D" id="3.40.1190.10">
    <property type="entry name" value="Mur-like, catalytic domain"/>
    <property type="match status" value="1"/>
</dbReference>
<dbReference type="EMBL" id="CP035107">
    <property type="protein sequence ID" value="QAR31282.1"/>
    <property type="molecule type" value="Genomic_DNA"/>
</dbReference>
<feature type="domain" description="Mur ligase C-terminal" evidence="13">
    <location>
        <begin position="299"/>
        <end position="414"/>
    </location>
</feature>
<reference evidence="15 16" key="1">
    <citation type="submission" date="2019-01" db="EMBL/GenBank/DDBJ databases">
        <title>Whole Genome of Ornithobacterium rhinotracheale FARPER-174b.</title>
        <authorList>
            <person name="Tataje-Lavanda L.A."/>
            <person name="Montalvan A."/>
            <person name="Montesinos R."/>
            <person name="Zimic M."/>
            <person name="Fernandez-Sanchez M."/>
            <person name="Fernandez-Diaz M."/>
        </authorList>
    </citation>
    <scope>NUCLEOTIDE SEQUENCE [LARGE SCALE GENOMIC DNA]</scope>
    <source>
        <strain evidence="15 16">FARPER-174b</strain>
    </source>
</reference>
<sequence length="426" mass="47217">MKVEDFYHKFKDGLKISTDSRKIEKGDIFIALKGENFNGNAYAEKAIEQGAVAAIVDEAAFENVAKNIFLVENSLKFLQDLAHLHRKELGIKIISLTGSNGKTTTKELIAHALGAKYKVAYTQGNLNNHIGVPLTLLSLNKSHDLAVVEMGANHPREIAQLCEIAAPNFGYITNFGKAHLEGFGSGEGVVKAKSELYDFLRAHNGKAFINKDDAKQIKQTNGMETISFAFENEADYQYKRILKEGKAGVEADEILIQSNLVGNYNQNNIAAATTIARYFGVELPEIKKAIEAYNPTINRSQTIEQNGKKIIMDAYNANPSSMEVALKHFSYYDGTKAVVLGDMFELGAFSAEEHQKIAQLAKDLNFDEIFLIGENFSANTNPELAVLTFKTKQKFLAFIRENHVQSQSILIKGSRGMQLEKILPEL</sequence>
<evidence type="ECO:0000313" key="15">
    <source>
        <dbReference type="EMBL" id="QAR31282.1"/>
    </source>
</evidence>
<evidence type="ECO:0000256" key="9">
    <source>
        <dbReference type="ARBA" id="ARBA00023316"/>
    </source>
</evidence>
<evidence type="ECO:0000256" key="10">
    <source>
        <dbReference type="HAMAP-Rule" id="MF_02019"/>
    </source>
</evidence>
<dbReference type="GO" id="GO:0051301">
    <property type="term" value="P:cell division"/>
    <property type="evidence" value="ECO:0007669"/>
    <property type="project" value="UniProtKB-KW"/>
</dbReference>
<dbReference type="InterPro" id="IPR051046">
    <property type="entry name" value="MurCDEF_CellWall_CoF430Synth"/>
</dbReference>
<dbReference type="GO" id="GO:0005737">
    <property type="term" value="C:cytoplasm"/>
    <property type="evidence" value="ECO:0007669"/>
    <property type="project" value="UniProtKB-SubCell"/>
</dbReference>
<dbReference type="InterPro" id="IPR005863">
    <property type="entry name" value="UDP-N-AcMur_synth"/>
</dbReference>
<evidence type="ECO:0000256" key="1">
    <source>
        <dbReference type="ARBA" id="ARBA00022490"/>
    </source>
</evidence>
<evidence type="ECO:0000256" key="11">
    <source>
        <dbReference type="RuleBase" id="RU004136"/>
    </source>
</evidence>
<dbReference type="GO" id="GO:0047480">
    <property type="term" value="F:UDP-N-acetylmuramoyl-tripeptide-D-alanyl-D-alanine ligase activity"/>
    <property type="evidence" value="ECO:0007669"/>
    <property type="project" value="UniProtKB-UniRule"/>
</dbReference>
<keyword evidence="7 10" id="KW-0573">Peptidoglycan synthesis</keyword>
<proteinExistence type="inferred from homology"/>
<dbReference type="SUPFAM" id="SSF53244">
    <property type="entry name" value="MurD-like peptide ligases, peptide-binding domain"/>
    <property type="match status" value="1"/>
</dbReference>
<protein>
    <recommendedName>
        <fullName evidence="10 11">UDP-N-acetylmuramoyl-tripeptide--D-alanyl-D-alanine ligase</fullName>
        <ecNumber evidence="10 11">6.3.2.10</ecNumber>
    </recommendedName>
    <alternativeName>
        <fullName evidence="10">D-alanyl-D-alanine-adding enzyme</fullName>
    </alternativeName>
</protein>
<evidence type="ECO:0000259" key="14">
    <source>
        <dbReference type="Pfam" id="PF08245"/>
    </source>
</evidence>
<dbReference type="GO" id="GO:0008360">
    <property type="term" value="P:regulation of cell shape"/>
    <property type="evidence" value="ECO:0007669"/>
    <property type="project" value="UniProtKB-KW"/>
</dbReference>
<keyword evidence="6 10" id="KW-0133">Cell shape</keyword>
<keyword evidence="9 10" id="KW-0961">Cell wall biogenesis/degradation</keyword>
<accession>A0A410JSX0</accession>
<evidence type="ECO:0000256" key="4">
    <source>
        <dbReference type="ARBA" id="ARBA00022741"/>
    </source>
</evidence>
<dbReference type="Pfam" id="PF02875">
    <property type="entry name" value="Mur_ligase_C"/>
    <property type="match status" value="1"/>
</dbReference>
<dbReference type="RefSeq" id="WP_128501718.1">
    <property type="nucleotide sequence ID" value="NZ_CP035107.1"/>
</dbReference>
<dbReference type="UniPathway" id="UPA00219"/>
<feature type="binding site" evidence="10">
    <location>
        <begin position="98"/>
        <end position="104"/>
    </location>
    <ligand>
        <name>ATP</name>
        <dbReference type="ChEBI" id="CHEBI:30616"/>
    </ligand>
</feature>
<keyword evidence="1 10" id="KW-0963">Cytoplasm</keyword>
<keyword evidence="4 10" id="KW-0547">Nucleotide-binding</keyword>
<dbReference type="SUPFAM" id="SSF63418">
    <property type="entry name" value="MurE/MurF N-terminal domain"/>
    <property type="match status" value="1"/>
</dbReference>
<evidence type="ECO:0000256" key="2">
    <source>
        <dbReference type="ARBA" id="ARBA00022598"/>
    </source>
</evidence>
<dbReference type="SUPFAM" id="SSF53623">
    <property type="entry name" value="MurD-like peptide ligases, catalytic domain"/>
    <property type="match status" value="1"/>
</dbReference>
<dbReference type="OrthoDB" id="9801978at2"/>
<dbReference type="NCBIfam" id="TIGR01143">
    <property type="entry name" value="murF"/>
    <property type="match status" value="1"/>
</dbReference>
<evidence type="ECO:0000256" key="3">
    <source>
        <dbReference type="ARBA" id="ARBA00022618"/>
    </source>
</evidence>
<comment type="pathway">
    <text evidence="10 11">Cell wall biogenesis; peptidoglycan biosynthesis.</text>
</comment>
<dbReference type="Gene3D" id="3.90.190.20">
    <property type="entry name" value="Mur ligase, C-terminal domain"/>
    <property type="match status" value="1"/>
</dbReference>
<organism evidence="15 16">
    <name type="scientific">Ornithobacterium rhinotracheale</name>
    <dbReference type="NCBI Taxonomy" id="28251"/>
    <lineage>
        <taxon>Bacteria</taxon>
        <taxon>Pseudomonadati</taxon>
        <taxon>Bacteroidota</taxon>
        <taxon>Flavobacteriia</taxon>
        <taxon>Flavobacteriales</taxon>
        <taxon>Weeksellaceae</taxon>
        <taxon>Ornithobacterium</taxon>
    </lineage>
</organism>
<dbReference type="Pfam" id="PF01225">
    <property type="entry name" value="Mur_ligase"/>
    <property type="match status" value="1"/>
</dbReference>
<name>A0A410JSX0_ORNRH</name>
<evidence type="ECO:0000256" key="8">
    <source>
        <dbReference type="ARBA" id="ARBA00023306"/>
    </source>
</evidence>
<dbReference type="PANTHER" id="PTHR43024:SF1">
    <property type="entry name" value="UDP-N-ACETYLMURAMOYL-TRIPEPTIDE--D-ALANYL-D-ALANINE LIGASE"/>
    <property type="match status" value="1"/>
</dbReference>
<dbReference type="EC" id="6.3.2.10" evidence="10 11"/>
<dbReference type="GO" id="GO:0071555">
    <property type="term" value="P:cell wall organization"/>
    <property type="evidence" value="ECO:0007669"/>
    <property type="project" value="UniProtKB-KW"/>
</dbReference>
<dbReference type="InterPro" id="IPR000713">
    <property type="entry name" value="Mur_ligase_N"/>
</dbReference>
<comment type="similarity">
    <text evidence="10">Belongs to the MurCDEF family. MurF subfamily.</text>
</comment>
<evidence type="ECO:0000259" key="13">
    <source>
        <dbReference type="Pfam" id="PF02875"/>
    </source>
</evidence>
<keyword evidence="8 10" id="KW-0131">Cell cycle</keyword>
<keyword evidence="5 10" id="KW-0067">ATP-binding</keyword>
<dbReference type="InterPro" id="IPR035911">
    <property type="entry name" value="MurE/MurF_N"/>
</dbReference>
<dbReference type="GO" id="GO:0009252">
    <property type="term" value="P:peptidoglycan biosynthetic process"/>
    <property type="evidence" value="ECO:0007669"/>
    <property type="project" value="UniProtKB-UniRule"/>
</dbReference>
<evidence type="ECO:0000256" key="7">
    <source>
        <dbReference type="ARBA" id="ARBA00022984"/>
    </source>
</evidence>
<dbReference type="AlphaFoldDB" id="A0A410JSX0"/>
<dbReference type="PANTHER" id="PTHR43024">
    <property type="entry name" value="UDP-N-ACETYLMURAMOYL-TRIPEPTIDE--D-ALANYL-D-ALANINE LIGASE"/>
    <property type="match status" value="1"/>
</dbReference>
<dbReference type="Proteomes" id="UP000287701">
    <property type="component" value="Chromosome"/>
</dbReference>